<dbReference type="Proteomes" id="UP001470752">
    <property type="component" value="Unassembled WGS sequence"/>
</dbReference>
<dbReference type="EMBL" id="JBBNFW010000187">
    <property type="protein sequence ID" value="MEQ2414244.1"/>
    <property type="molecule type" value="Genomic_DNA"/>
</dbReference>
<sequence length="185" mass="20304">MKEELQKLIEQYGADAVAKAAAEALNKHVPTINTPVVTDEQLINTISQLDAAVTDILEAGRKNEETYQNKAALARRARQLETSIQITESEAINTICGTGKDAYGIIPYPDGKQVKVAVTNDTQRDAFRRHFSATDRKELASVEADIKAIEVSQFKTREDLDAKKEALSCIRAKAQLQAAALTYLA</sequence>
<protein>
    <submittedName>
        <fullName evidence="1">Uncharacterized protein</fullName>
    </submittedName>
</protein>
<dbReference type="RefSeq" id="WP_349084359.1">
    <property type="nucleotide sequence ID" value="NZ_JBBNFW010000187.1"/>
</dbReference>
<accession>A0ABV1CPD3</accession>
<evidence type="ECO:0000313" key="1">
    <source>
        <dbReference type="EMBL" id="MEQ2414244.1"/>
    </source>
</evidence>
<keyword evidence="2" id="KW-1185">Reference proteome</keyword>
<proteinExistence type="predicted"/>
<name>A0ABV1CPD3_9FIRM</name>
<evidence type="ECO:0000313" key="2">
    <source>
        <dbReference type="Proteomes" id="UP001470752"/>
    </source>
</evidence>
<reference evidence="1 2" key="1">
    <citation type="submission" date="2024-04" db="EMBL/GenBank/DDBJ databases">
        <title>Human intestinal bacterial collection.</title>
        <authorList>
            <person name="Pauvert C."/>
            <person name="Hitch T.C.A."/>
            <person name="Clavel T."/>
        </authorList>
    </citation>
    <scope>NUCLEOTIDE SEQUENCE [LARGE SCALE GENOMIC DNA]</scope>
    <source>
        <strain evidence="1 2">CLA-AA-H161</strain>
    </source>
</reference>
<gene>
    <name evidence="1" type="ORF">AAAX94_14615</name>
</gene>
<organism evidence="1 2">
    <name type="scientific">Blautia acetigignens</name>
    <dbReference type="NCBI Taxonomy" id="2981783"/>
    <lineage>
        <taxon>Bacteria</taxon>
        <taxon>Bacillati</taxon>
        <taxon>Bacillota</taxon>
        <taxon>Clostridia</taxon>
        <taxon>Lachnospirales</taxon>
        <taxon>Lachnospiraceae</taxon>
        <taxon>Blautia</taxon>
    </lineage>
</organism>
<comment type="caution">
    <text evidence="1">The sequence shown here is derived from an EMBL/GenBank/DDBJ whole genome shotgun (WGS) entry which is preliminary data.</text>
</comment>